<name>A0A8K1D9T0_9PASS</name>
<evidence type="ECO:0000256" key="3">
    <source>
        <dbReference type="SAM" id="SignalP"/>
    </source>
</evidence>
<organism evidence="4 5">
    <name type="scientific">Zosterops borbonicus</name>
    <dbReference type="NCBI Taxonomy" id="364589"/>
    <lineage>
        <taxon>Eukaryota</taxon>
        <taxon>Metazoa</taxon>
        <taxon>Chordata</taxon>
        <taxon>Craniata</taxon>
        <taxon>Vertebrata</taxon>
        <taxon>Euteleostomi</taxon>
        <taxon>Archelosauria</taxon>
        <taxon>Archosauria</taxon>
        <taxon>Dinosauria</taxon>
        <taxon>Saurischia</taxon>
        <taxon>Theropoda</taxon>
        <taxon>Coelurosauria</taxon>
        <taxon>Aves</taxon>
        <taxon>Neognathae</taxon>
        <taxon>Neoaves</taxon>
        <taxon>Telluraves</taxon>
        <taxon>Australaves</taxon>
        <taxon>Passeriformes</taxon>
        <taxon>Sylvioidea</taxon>
        <taxon>Zosteropidae</taxon>
        <taxon>Zosterops</taxon>
    </lineage>
</organism>
<evidence type="ECO:0000313" key="5">
    <source>
        <dbReference type="Proteomes" id="UP000796761"/>
    </source>
</evidence>
<dbReference type="AlphaFoldDB" id="A0A8K1D9T0"/>
<feature type="transmembrane region" description="Helical" evidence="2">
    <location>
        <begin position="75"/>
        <end position="97"/>
    </location>
</feature>
<evidence type="ECO:0000313" key="4">
    <source>
        <dbReference type="EMBL" id="TRZ06376.1"/>
    </source>
</evidence>
<evidence type="ECO:0000256" key="2">
    <source>
        <dbReference type="SAM" id="Phobius"/>
    </source>
</evidence>
<feature type="chain" id="PRO_5035455682" evidence="3">
    <location>
        <begin position="25"/>
        <end position="187"/>
    </location>
</feature>
<keyword evidence="2" id="KW-0472">Membrane</keyword>
<protein>
    <submittedName>
        <fullName evidence="4">Uncharacterized protein</fullName>
    </submittedName>
</protein>
<proteinExistence type="predicted"/>
<keyword evidence="2" id="KW-1133">Transmembrane helix</keyword>
<gene>
    <name evidence="4" type="ORF">HGM15179_020732</name>
</gene>
<keyword evidence="5" id="KW-1185">Reference proteome</keyword>
<keyword evidence="2" id="KW-0812">Transmembrane</keyword>
<keyword evidence="3" id="KW-0732">Signal</keyword>
<feature type="region of interest" description="Disordered" evidence="1">
    <location>
        <begin position="160"/>
        <end position="187"/>
    </location>
</feature>
<accession>A0A8K1D9T0</accession>
<reference evidence="4" key="1">
    <citation type="submission" date="2019-04" db="EMBL/GenBank/DDBJ databases">
        <title>Genome assembly of Zosterops borbonicus 15179.</title>
        <authorList>
            <person name="Leroy T."/>
            <person name="Anselmetti Y."/>
            <person name="Tilak M.-K."/>
            <person name="Nabholz B."/>
        </authorList>
    </citation>
    <scope>NUCLEOTIDE SEQUENCE</scope>
    <source>
        <strain evidence="4">HGM_15179</strain>
        <tissue evidence="4">Muscle</tissue>
    </source>
</reference>
<dbReference type="Proteomes" id="UP000796761">
    <property type="component" value="Unassembled WGS sequence"/>
</dbReference>
<comment type="caution">
    <text evidence="4">The sequence shown here is derived from an EMBL/GenBank/DDBJ whole genome shotgun (WGS) entry which is preliminary data.</text>
</comment>
<sequence length="187" mass="21388">MEVSLVARFLQLFLLASLQMLTNEEIALQLTVNISSEAEDIRQNILNAAGKMGKESEDWLSGMLKDWGLLGWAEFWVKAGLLILFIIILVSITFCCFKRMFKISNYEAILTALLLFKNRTTPPADTENEEEPEELFSMEVDEDEVLPPKRYWTLPSQMKEWSTDHEGGAASHFEPVNSPPQMQETRI</sequence>
<evidence type="ECO:0000256" key="1">
    <source>
        <dbReference type="SAM" id="MobiDB-lite"/>
    </source>
</evidence>
<feature type="signal peptide" evidence="3">
    <location>
        <begin position="1"/>
        <end position="24"/>
    </location>
</feature>
<dbReference type="EMBL" id="SWJQ01002576">
    <property type="protein sequence ID" value="TRZ06376.1"/>
    <property type="molecule type" value="Genomic_DNA"/>
</dbReference>